<keyword evidence="2 6" id="KW-0238">DNA-binding</keyword>
<proteinExistence type="predicted"/>
<dbReference type="SMART" id="SM00420">
    <property type="entry name" value="HTH_DEOR"/>
    <property type="match status" value="1"/>
</dbReference>
<dbReference type="SMART" id="SM01134">
    <property type="entry name" value="DeoRC"/>
    <property type="match status" value="1"/>
</dbReference>
<dbReference type="InterPro" id="IPR037171">
    <property type="entry name" value="NagB/RpiA_transferase-like"/>
</dbReference>
<evidence type="ECO:0000256" key="3">
    <source>
        <dbReference type="ARBA" id="ARBA00023163"/>
    </source>
</evidence>
<evidence type="ECO:0000256" key="2">
    <source>
        <dbReference type="ARBA" id="ARBA00023125"/>
    </source>
</evidence>
<dbReference type="InterPro" id="IPR001845">
    <property type="entry name" value="HTH_ArsR_DNA-bd_dom"/>
</dbReference>
<keyword evidence="1" id="KW-0805">Transcription regulation</keyword>
<dbReference type="Pfam" id="PF08220">
    <property type="entry name" value="HTH_DeoR"/>
    <property type="match status" value="1"/>
</dbReference>
<dbReference type="GO" id="GO:0003677">
    <property type="term" value="F:DNA binding"/>
    <property type="evidence" value="ECO:0007669"/>
    <property type="project" value="UniProtKB-KW"/>
</dbReference>
<dbReference type="InterPro" id="IPR036390">
    <property type="entry name" value="WH_DNA-bd_sf"/>
</dbReference>
<reference evidence="6" key="1">
    <citation type="submission" date="2021-12" db="EMBL/GenBank/DDBJ databases">
        <title>Alicyclobacillaceae gen. nov., sp. nov., isolated from chalcocite enrichment system.</title>
        <authorList>
            <person name="Jiang Z."/>
        </authorList>
    </citation>
    <scope>NUCLEOTIDE SEQUENCE</scope>
    <source>
        <strain evidence="6">MYW30-H2</strain>
    </source>
</reference>
<organism evidence="6 7">
    <name type="scientific">Fodinisporobacter ferrooxydans</name>
    <dbReference type="NCBI Taxonomy" id="2901836"/>
    <lineage>
        <taxon>Bacteria</taxon>
        <taxon>Bacillati</taxon>
        <taxon>Bacillota</taxon>
        <taxon>Bacilli</taxon>
        <taxon>Bacillales</taxon>
        <taxon>Alicyclobacillaceae</taxon>
        <taxon>Fodinisporobacter</taxon>
    </lineage>
</organism>
<feature type="domain" description="HTH deoR-type" evidence="5">
    <location>
        <begin position="6"/>
        <end position="61"/>
    </location>
</feature>
<evidence type="ECO:0000313" key="7">
    <source>
        <dbReference type="Proteomes" id="UP000830167"/>
    </source>
</evidence>
<keyword evidence="3" id="KW-0804">Transcription</keyword>
<evidence type="ECO:0000313" key="6">
    <source>
        <dbReference type="EMBL" id="UOF90420.1"/>
    </source>
</evidence>
<dbReference type="CDD" id="cd00090">
    <property type="entry name" value="HTH_ARSR"/>
    <property type="match status" value="1"/>
</dbReference>
<sequence>MDKLFSDERRALIIKELSENLRASVADLSKKLNVTEATIRSDLKYLENKNLIRRTHGGAIILEDMNELSFSNRRSQYTEEKQKIAVIAMDYIEDHDFLLLDASSTCLELAKLLKNSDFNLTVMTNGLFAAQELVESPSINVILIGGVLRNTNSIEGLMGSSMLDQVFPGKFFFSARALTKNGDLMDFDLYEVELKNLMFQKSTNRYCLLDHSKFDSSSVGRFGTLHETNILLTDKNVPNEFYDKFPNLLVKYPENSKE</sequence>
<dbReference type="SUPFAM" id="SSF100950">
    <property type="entry name" value="NagB/RpiA/CoA transferase-like"/>
    <property type="match status" value="1"/>
</dbReference>
<dbReference type="InterPro" id="IPR050313">
    <property type="entry name" value="Carb_Metab_HTH_regulators"/>
</dbReference>
<dbReference type="Gene3D" id="1.10.10.10">
    <property type="entry name" value="Winged helix-like DNA-binding domain superfamily/Winged helix DNA-binding domain"/>
    <property type="match status" value="1"/>
</dbReference>
<feature type="domain" description="HTH arsR-type" evidence="4">
    <location>
        <begin position="1"/>
        <end position="85"/>
    </location>
</feature>
<dbReference type="PANTHER" id="PTHR30363">
    <property type="entry name" value="HTH-TYPE TRANSCRIPTIONAL REGULATOR SRLR-RELATED"/>
    <property type="match status" value="1"/>
</dbReference>
<dbReference type="PRINTS" id="PR00037">
    <property type="entry name" value="HTHLACR"/>
</dbReference>
<name>A0ABY4CRE6_9BACL</name>
<dbReference type="InterPro" id="IPR011991">
    <property type="entry name" value="ArsR-like_HTH"/>
</dbReference>
<evidence type="ECO:0000259" key="5">
    <source>
        <dbReference type="PROSITE" id="PS51000"/>
    </source>
</evidence>
<evidence type="ECO:0000259" key="4">
    <source>
        <dbReference type="PROSITE" id="PS50987"/>
    </source>
</evidence>
<accession>A0ABY4CRE6</accession>
<dbReference type="SUPFAM" id="SSF46785">
    <property type="entry name" value="Winged helix' DNA-binding domain"/>
    <property type="match status" value="1"/>
</dbReference>
<dbReference type="InterPro" id="IPR036388">
    <property type="entry name" value="WH-like_DNA-bd_sf"/>
</dbReference>
<dbReference type="InterPro" id="IPR014036">
    <property type="entry name" value="DeoR-like_C"/>
</dbReference>
<dbReference type="PROSITE" id="PS50987">
    <property type="entry name" value="HTH_ARSR_2"/>
    <property type="match status" value="1"/>
</dbReference>
<dbReference type="PROSITE" id="PS51000">
    <property type="entry name" value="HTH_DEOR_2"/>
    <property type="match status" value="1"/>
</dbReference>
<dbReference type="EMBL" id="CP089291">
    <property type="protein sequence ID" value="UOF90420.1"/>
    <property type="molecule type" value="Genomic_DNA"/>
</dbReference>
<protein>
    <submittedName>
        <fullName evidence="6">DeoR/GlpR family DNA-binding transcription regulator</fullName>
    </submittedName>
</protein>
<dbReference type="RefSeq" id="WP_347437115.1">
    <property type="nucleotide sequence ID" value="NZ_CP089291.1"/>
</dbReference>
<evidence type="ECO:0000256" key="1">
    <source>
        <dbReference type="ARBA" id="ARBA00023015"/>
    </source>
</evidence>
<dbReference type="PANTHER" id="PTHR30363:SF44">
    <property type="entry name" value="AGA OPERON TRANSCRIPTIONAL REPRESSOR-RELATED"/>
    <property type="match status" value="1"/>
</dbReference>
<dbReference type="InterPro" id="IPR001034">
    <property type="entry name" value="DeoR_HTH"/>
</dbReference>
<keyword evidence="7" id="KW-1185">Reference proteome</keyword>
<dbReference type="Pfam" id="PF00455">
    <property type="entry name" value="DeoRC"/>
    <property type="match status" value="1"/>
</dbReference>
<gene>
    <name evidence="6" type="ORF">LSG31_21615</name>
</gene>
<dbReference type="Proteomes" id="UP000830167">
    <property type="component" value="Chromosome"/>
</dbReference>